<dbReference type="Proteomes" id="UP000473885">
    <property type="component" value="Unassembled WGS sequence"/>
</dbReference>
<organism evidence="1 2">
    <name type="scientific">Clostridium niameyense</name>
    <dbReference type="NCBI Taxonomy" id="1622073"/>
    <lineage>
        <taxon>Bacteria</taxon>
        <taxon>Bacillati</taxon>
        <taxon>Bacillota</taxon>
        <taxon>Clostridia</taxon>
        <taxon>Eubacteriales</taxon>
        <taxon>Clostridiaceae</taxon>
        <taxon>Clostridium</taxon>
    </lineage>
</organism>
<protein>
    <recommendedName>
        <fullName evidence="3">VCBS repeat-containing protein</fullName>
    </recommendedName>
</protein>
<evidence type="ECO:0008006" key="3">
    <source>
        <dbReference type="Google" id="ProtNLM"/>
    </source>
</evidence>
<dbReference type="RefSeq" id="WP_163249538.1">
    <property type="nucleotide sequence ID" value="NZ_SXDP01000009.1"/>
</dbReference>
<evidence type="ECO:0000313" key="2">
    <source>
        <dbReference type="Proteomes" id="UP000473885"/>
    </source>
</evidence>
<comment type="caution">
    <text evidence="1">The sequence shown here is derived from an EMBL/GenBank/DDBJ whole genome shotgun (WGS) entry which is preliminary data.</text>
</comment>
<gene>
    <name evidence="1" type="ORF">FDF74_10215</name>
</gene>
<dbReference type="AlphaFoldDB" id="A0A6M0RB90"/>
<sequence length="312" mass="36626">MKIRVIFLRKKLIFSLILIILTTTALTTTIKHKNITTFNLLTPNKTIQKDLTGDGKEDTMNINNVDNKYMVTIKSKKDKFTLKNKDNENFLGMYNGYWPINVRFVDINRDKTPEIFIQCSQYNMPVQYIYHWQDKKFKNIHVSNNNILGFMDYNNNKTPKVICGNIADNTICFDSFIFMEDKLQRFNYNFEEGFMGSNTVLSFINYIKSLPEGEEDKPKDIFMPSIDNRDVAVMGNLVKDNNIYTFEDASFKDIKNNDKGDTLEIKWSLNFKGSCKNNDNNVKNYNIDLLLMYNKKDENDPYKFKIYSINLN</sequence>
<reference evidence="1 2" key="1">
    <citation type="submission" date="2019-04" db="EMBL/GenBank/DDBJ databases">
        <title>Genome sequencing of Clostridium botulinum Groups I-IV and Clostridium butyricum.</title>
        <authorList>
            <person name="Brunt J."/>
            <person name="Van Vliet A.H.M."/>
            <person name="Stringer S.C."/>
            <person name="Carter A.T."/>
            <person name="Peck M.W."/>
        </authorList>
    </citation>
    <scope>NUCLEOTIDE SEQUENCE [LARGE SCALE GENOMIC DNA]</scope>
    <source>
        <strain evidence="1 2">IFR 18/094</strain>
    </source>
</reference>
<name>A0A6M0RB90_9CLOT</name>
<keyword evidence="2" id="KW-1185">Reference proteome</keyword>
<proteinExistence type="predicted"/>
<dbReference type="SUPFAM" id="SSF69318">
    <property type="entry name" value="Integrin alpha N-terminal domain"/>
    <property type="match status" value="1"/>
</dbReference>
<evidence type="ECO:0000313" key="1">
    <source>
        <dbReference type="EMBL" id="NEZ47564.1"/>
    </source>
</evidence>
<dbReference type="InterPro" id="IPR028994">
    <property type="entry name" value="Integrin_alpha_N"/>
</dbReference>
<accession>A0A6M0RB90</accession>
<dbReference type="EMBL" id="SXDP01000009">
    <property type="protein sequence ID" value="NEZ47564.1"/>
    <property type="molecule type" value="Genomic_DNA"/>
</dbReference>